<proteinExistence type="predicted"/>
<organism evidence="2 3">
    <name type="scientific">Pseudonocardia bannensis</name>
    <dbReference type="NCBI Taxonomy" id="630973"/>
    <lineage>
        <taxon>Bacteria</taxon>
        <taxon>Bacillati</taxon>
        <taxon>Actinomycetota</taxon>
        <taxon>Actinomycetes</taxon>
        <taxon>Pseudonocardiales</taxon>
        <taxon>Pseudonocardiaceae</taxon>
        <taxon>Pseudonocardia</taxon>
    </lineage>
</organism>
<keyword evidence="1" id="KW-0472">Membrane</keyword>
<dbReference type="EMBL" id="JAAXKZ010000165">
    <property type="protein sequence ID" value="NMH95228.1"/>
    <property type="molecule type" value="Genomic_DNA"/>
</dbReference>
<protein>
    <recommendedName>
        <fullName evidence="4">Sodium:proton antiporter</fullName>
    </recommendedName>
</protein>
<sequence>MAVPASAAERRLICDDEWNAAERAEAPLQRADRNFVELLQELRVAQTGVQILFAFLLTLSFTERFAEIDEFQRAVYMVTLMTSALTTALLVAPVAVHRFVFQRGRKRELVHIGHRLAVLGLAFLAVTMASGLLLVLDVTVGRVVAVPMATGLLLVFAVLWVGVPLFVRRG</sequence>
<accession>A0A848DR57</accession>
<evidence type="ECO:0000313" key="3">
    <source>
        <dbReference type="Proteomes" id="UP000586918"/>
    </source>
</evidence>
<dbReference type="Proteomes" id="UP000586918">
    <property type="component" value="Unassembled WGS sequence"/>
</dbReference>
<keyword evidence="1" id="KW-1133">Transmembrane helix</keyword>
<keyword evidence="3" id="KW-1185">Reference proteome</keyword>
<comment type="caution">
    <text evidence="2">The sequence shown here is derived from an EMBL/GenBank/DDBJ whole genome shotgun (WGS) entry which is preliminary data.</text>
</comment>
<evidence type="ECO:0000256" key="1">
    <source>
        <dbReference type="SAM" id="Phobius"/>
    </source>
</evidence>
<evidence type="ECO:0008006" key="4">
    <source>
        <dbReference type="Google" id="ProtNLM"/>
    </source>
</evidence>
<reference evidence="2 3" key="1">
    <citation type="submission" date="2020-04" db="EMBL/GenBank/DDBJ databases">
        <authorList>
            <person name="Klaysubun C."/>
            <person name="Duangmal K."/>
            <person name="Lipun K."/>
        </authorList>
    </citation>
    <scope>NUCLEOTIDE SEQUENCE [LARGE SCALE GENOMIC DNA]</scope>
    <source>
        <strain evidence="2 3">DSM 45300</strain>
    </source>
</reference>
<feature type="transmembrane region" description="Helical" evidence="1">
    <location>
        <begin position="148"/>
        <end position="167"/>
    </location>
</feature>
<keyword evidence="1" id="KW-0812">Transmembrane</keyword>
<name>A0A848DR57_9PSEU</name>
<feature type="transmembrane region" description="Helical" evidence="1">
    <location>
        <begin position="74"/>
        <end position="96"/>
    </location>
</feature>
<gene>
    <name evidence="2" type="ORF">HF519_27455</name>
</gene>
<dbReference type="Pfam" id="PF19853">
    <property type="entry name" value="DUF6328"/>
    <property type="match status" value="1"/>
</dbReference>
<evidence type="ECO:0000313" key="2">
    <source>
        <dbReference type="EMBL" id="NMH95228.1"/>
    </source>
</evidence>
<dbReference type="AlphaFoldDB" id="A0A848DR57"/>
<dbReference type="InterPro" id="IPR046291">
    <property type="entry name" value="DUF6328"/>
</dbReference>
<feature type="transmembrane region" description="Helical" evidence="1">
    <location>
        <begin position="116"/>
        <end position="136"/>
    </location>
</feature>
<dbReference type="RefSeq" id="WP_169415892.1">
    <property type="nucleotide sequence ID" value="NZ_JAAXKZ010000165.1"/>
</dbReference>